<evidence type="ECO:0000313" key="2">
    <source>
        <dbReference type="Proteomes" id="UP001152592"/>
    </source>
</evidence>
<dbReference type="AlphaFoldDB" id="A0A9W4I8K5"/>
<organism evidence="1 2">
    <name type="scientific">Penicillium salamii</name>
    <dbReference type="NCBI Taxonomy" id="1612424"/>
    <lineage>
        <taxon>Eukaryota</taxon>
        <taxon>Fungi</taxon>
        <taxon>Dikarya</taxon>
        <taxon>Ascomycota</taxon>
        <taxon>Pezizomycotina</taxon>
        <taxon>Eurotiomycetes</taxon>
        <taxon>Eurotiomycetidae</taxon>
        <taxon>Eurotiales</taxon>
        <taxon>Aspergillaceae</taxon>
        <taxon>Penicillium</taxon>
    </lineage>
</organism>
<reference evidence="1" key="1">
    <citation type="submission" date="2021-07" db="EMBL/GenBank/DDBJ databases">
        <authorList>
            <person name="Branca A.L. A."/>
        </authorList>
    </citation>
    <scope>NUCLEOTIDE SEQUENCE</scope>
</reference>
<accession>A0A9W4I8K5</accession>
<dbReference type="Gene3D" id="3.40.50.1580">
    <property type="entry name" value="Nucleoside phosphorylase domain"/>
    <property type="match status" value="1"/>
</dbReference>
<dbReference type="OrthoDB" id="3609at2759"/>
<dbReference type="InterPro" id="IPR035994">
    <property type="entry name" value="Nucleoside_phosphorylase_sf"/>
</dbReference>
<dbReference type="GO" id="GO:0003824">
    <property type="term" value="F:catalytic activity"/>
    <property type="evidence" value="ECO:0007669"/>
    <property type="project" value="InterPro"/>
</dbReference>
<gene>
    <name evidence="1" type="ORF">PSALAMII_LOCUS955</name>
</gene>
<dbReference type="Proteomes" id="UP001152592">
    <property type="component" value="Unassembled WGS sequence"/>
</dbReference>
<sequence length="135" mass="15696">MEGHQLKESIRHAFEKKPRLRKKYQRPNLESNRLYRNHIVHPPEGRSDYKIVCGDDLAALVSRHPRSGDEDNPAIHYGLIASANQLMKDAIIRDKFAAKMDMLCFEIEAARLINHFPCLIIRDICDYSDSHKNKE</sequence>
<dbReference type="InterPro" id="IPR053137">
    <property type="entry name" value="NLR-like"/>
</dbReference>
<dbReference type="SUPFAM" id="SSF53167">
    <property type="entry name" value="Purine and uridine phosphorylases"/>
    <property type="match status" value="1"/>
</dbReference>
<comment type="caution">
    <text evidence="1">The sequence shown here is derived from an EMBL/GenBank/DDBJ whole genome shotgun (WGS) entry which is preliminary data.</text>
</comment>
<dbReference type="GO" id="GO:0009116">
    <property type="term" value="P:nucleoside metabolic process"/>
    <property type="evidence" value="ECO:0007669"/>
    <property type="project" value="InterPro"/>
</dbReference>
<dbReference type="PANTHER" id="PTHR46082">
    <property type="entry name" value="ATP/GTP-BINDING PROTEIN-RELATED"/>
    <property type="match status" value="1"/>
</dbReference>
<dbReference type="PANTHER" id="PTHR46082:SF11">
    <property type="entry name" value="AAA+ ATPASE DOMAIN-CONTAINING PROTEIN-RELATED"/>
    <property type="match status" value="1"/>
</dbReference>
<name>A0A9W4I8K5_9EURO</name>
<dbReference type="EMBL" id="CAJVPD010000035">
    <property type="protein sequence ID" value="CAG8261420.1"/>
    <property type="molecule type" value="Genomic_DNA"/>
</dbReference>
<evidence type="ECO:0000313" key="1">
    <source>
        <dbReference type="EMBL" id="CAG8261420.1"/>
    </source>
</evidence>
<proteinExistence type="predicted"/>
<protein>
    <submittedName>
        <fullName evidence="1">Uncharacterized protein</fullName>
    </submittedName>
</protein>